<dbReference type="InterPro" id="IPR017930">
    <property type="entry name" value="Myb_dom"/>
</dbReference>
<feature type="domain" description="HTH myb-type" evidence="2">
    <location>
        <begin position="281"/>
        <end position="332"/>
    </location>
</feature>
<dbReference type="PROSITE" id="PS51294">
    <property type="entry name" value="HTH_MYB"/>
    <property type="match status" value="1"/>
</dbReference>
<keyword evidence="4" id="KW-1185">Reference proteome</keyword>
<sequence>MGVAGACPSTRGVRVRGAMGSQCTRMPRLARASPLKSAGLAAPGLARGTALRVGSGSPTSAVRAPVPIRVGAARDPRRNATLARPAVGISAARLALLCSSSGRAPRPTYSGHPTPPAVAAFHGWSYCAGGQAFSRGRFYGSGRGEKSNYTPYYPGAPDSFYRRYQIPLSTRFKAIMFQNVRRSETAVQTPAARRPDSPHARSGMGPQTRRGRLAAGRGPPARERAVGPSGAGPAGPRPGAAPPRAPEAGDLGGDLQRDGGAVPQGLVLGAQAVPALPGVLRRNTAPFTPEEDEALGRLFTAHPHAFAKIGAVLGRTDCQVRTRLRSLKLLGK</sequence>
<organism evidence="3 4">
    <name type="scientific">Spironucleus salmonicida</name>
    <dbReference type="NCBI Taxonomy" id="348837"/>
    <lineage>
        <taxon>Eukaryota</taxon>
        <taxon>Metamonada</taxon>
        <taxon>Diplomonadida</taxon>
        <taxon>Hexamitidae</taxon>
        <taxon>Hexamitinae</taxon>
        <taxon>Spironucleus</taxon>
    </lineage>
</organism>
<evidence type="ECO:0000256" key="1">
    <source>
        <dbReference type="SAM" id="MobiDB-lite"/>
    </source>
</evidence>
<proteinExistence type="predicted"/>
<dbReference type="GeneID" id="94299022"/>
<comment type="caution">
    <text evidence="3">The sequence shown here is derived from an EMBL/GenBank/DDBJ whole genome shotgun (WGS) entry which is preliminary data.</text>
</comment>
<evidence type="ECO:0000313" key="3">
    <source>
        <dbReference type="EMBL" id="KAH0572884.1"/>
    </source>
</evidence>
<dbReference type="KEGG" id="ssao:94299022"/>
<dbReference type="SUPFAM" id="SSF46689">
    <property type="entry name" value="Homeodomain-like"/>
    <property type="match status" value="1"/>
</dbReference>
<evidence type="ECO:0000313" key="4">
    <source>
        <dbReference type="Proteomes" id="UP000018208"/>
    </source>
</evidence>
<dbReference type="EMBL" id="AUWU02000005">
    <property type="protein sequence ID" value="KAH0572884.1"/>
    <property type="molecule type" value="Genomic_DNA"/>
</dbReference>
<dbReference type="AlphaFoldDB" id="A0A9P8RXC7"/>
<dbReference type="Gene3D" id="1.10.10.60">
    <property type="entry name" value="Homeodomain-like"/>
    <property type="match status" value="1"/>
</dbReference>
<name>A0A9P8RXC7_9EUKA</name>
<evidence type="ECO:0000259" key="2">
    <source>
        <dbReference type="PROSITE" id="PS51294"/>
    </source>
</evidence>
<reference evidence="3 4" key="1">
    <citation type="journal article" date="2014" name="PLoS Genet.">
        <title>The Genome of Spironucleus salmonicida Highlights a Fish Pathogen Adapted to Fluctuating Environments.</title>
        <authorList>
            <person name="Xu F."/>
            <person name="Jerlstrom-Hultqvist J."/>
            <person name="Einarsson E."/>
            <person name="Astvaldsson A."/>
            <person name="Svard S.G."/>
            <person name="Andersson J.O."/>
        </authorList>
    </citation>
    <scope>NUCLEOTIDE SEQUENCE [LARGE SCALE GENOMIC DNA]</scope>
    <source>
        <strain evidence="3 4">ATCC 50377</strain>
    </source>
</reference>
<protein>
    <submittedName>
        <fullName evidence="3">Myb-like DNA-binding domain-containing protein</fullName>
    </submittedName>
</protein>
<dbReference type="GO" id="GO:0003677">
    <property type="term" value="F:DNA binding"/>
    <property type="evidence" value="ECO:0007669"/>
    <property type="project" value="UniProtKB-KW"/>
</dbReference>
<feature type="compositionally biased region" description="Pro residues" evidence="1">
    <location>
        <begin position="235"/>
        <end position="245"/>
    </location>
</feature>
<accession>A0A9P8RXC7</accession>
<feature type="region of interest" description="Disordered" evidence="1">
    <location>
        <begin position="183"/>
        <end position="262"/>
    </location>
</feature>
<dbReference type="InterPro" id="IPR009057">
    <property type="entry name" value="Homeodomain-like_sf"/>
</dbReference>
<dbReference type="Proteomes" id="UP000018208">
    <property type="component" value="Unassembled WGS sequence"/>
</dbReference>
<dbReference type="RefSeq" id="XP_067763657.1">
    <property type="nucleotide sequence ID" value="XM_067908836.1"/>
</dbReference>
<gene>
    <name evidence="3" type="ORF">SS50377_24999</name>
</gene>